<keyword evidence="1" id="KW-0812">Transmembrane</keyword>
<gene>
    <name evidence="2" type="ORF">Pmi06nite_66380</name>
</gene>
<protein>
    <recommendedName>
        <fullName evidence="4">CDP-Glycerol:Poly(Glycerophosphate) glycerophosphotransferase</fullName>
    </recommendedName>
</protein>
<evidence type="ECO:0000313" key="3">
    <source>
        <dbReference type="Proteomes" id="UP000650628"/>
    </source>
</evidence>
<dbReference type="Proteomes" id="UP000650628">
    <property type="component" value="Unassembled WGS sequence"/>
</dbReference>
<reference evidence="2 3" key="1">
    <citation type="submission" date="2021-01" db="EMBL/GenBank/DDBJ databases">
        <title>Whole genome shotgun sequence of Planotetraspora mira NBRC 15435.</title>
        <authorList>
            <person name="Komaki H."/>
            <person name="Tamura T."/>
        </authorList>
    </citation>
    <scope>NUCLEOTIDE SEQUENCE [LARGE SCALE GENOMIC DNA]</scope>
    <source>
        <strain evidence="2 3">NBRC 15435</strain>
    </source>
</reference>
<evidence type="ECO:0008006" key="4">
    <source>
        <dbReference type="Google" id="ProtNLM"/>
    </source>
</evidence>
<feature type="transmembrane region" description="Helical" evidence="1">
    <location>
        <begin position="90"/>
        <end position="114"/>
    </location>
</feature>
<keyword evidence="3" id="KW-1185">Reference proteome</keyword>
<evidence type="ECO:0000313" key="2">
    <source>
        <dbReference type="EMBL" id="GII33196.1"/>
    </source>
</evidence>
<accession>A0A8J3TW87</accession>
<proteinExistence type="predicted"/>
<dbReference type="GO" id="GO:0016020">
    <property type="term" value="C:membrane"/>
    <property type="evidence" value="ECO:0007669"/>
    <property type="project" value="InterPro"/>
</dbReference>
<dbReference type="Pfam" id="PF04464">
    <property type="entry name" value="Glyphos_transf"/>
    <property type="match status" value="1"/>
</dbReference>
<keyword evidence="1" id="KW-1133">Transmembrane helix</keyword>
<dbReference type="AlphaFoldDB" id="A0A8J3TW87"/>
<name>A0A8J3TW87_9ACTN</name>
<feature type="transmembrane region" description="Helical" evidence="1">
    <location>
        <begin position="20"/>
        <end position="44"/>
    </location>
</feature>
<sequence>MGGSFTGRNALLIGVLLASYPALLAAALWPAAWAFAVAAALSYAAEAGLRKAVRDRLGRVHLGSMLRYTARELAVVVLLARVAGTESRGFLLLIGGLFAFHGVCVAQTALATYLNSCHHLMPVTAANLDLTALRIPPAPPARLLAWRGTRLLPLDAMPVGLAAFGALSATPWPGVAGAAAAVLVVLAAVLALVPHVRRAAGLRDRAQVVRAVDEQVRAYAPEVLFYFSGSVKSAYQATMWLETLERIGRRTVVVLRQRSLPAVLGPTTLPVLCIPSAVDLMNFRGLDSAGVALFAANMGNNIHLLRKPGVTSVFIGHGDSDKEASFNPFTKVYDEVWVAGPAGRERYRRAEVGVRDEAVVEVGRPQLAAVLRGSPYARGTLPWPTVLYAPTWEGWTTDLFHTSIDVMGPRLVRALLNEPVRLIYRPHPLTGHRSAAARAAHRKIMTLLRDARADGPREHVAVTGEGPGLYECFNQADLLIADISSVVSDFVASGKPYAVTNVAGLSGDEFRARCPSARAAYLLGHDLGELPGVLASLRGGEDGMAAARRELRAHLLGPDEPDALTRFDEAVGRAVARSRAGQAAGTGGASVLEQVLQARPLGLGPGLAEPGRAGEEAGAP</sequence>
<dbReference type="InterPro" id="IPR007554">
    <property type="entry name" value="Glycerophosphate_synth"/>
</dbReference>
<keyword evidence="1" id="KW-0472">Membrane</keyword>
<dbReference type="Gene3D" id="3.40.50.12580">
    <property type="match status" value="1"/>
</dbReference>
<dbReference type="RefSeq" id="WP_203957022.1">
    <property type="nucleotide sequence ID" value="NZ_BOOO01000038.1"/>
</dbReference>
<dbReference type="EMBL" id="BOOO01000038">
    <property type="protein sequence ID" value="GII33196.1"/>
    <property type="molecule type" value="Genomic_DNA"/>
</dbReference>
<comment type="caution">
    <text evidence="2">The sequence shown here is derived from an EMBL/GenBank/DDBJ whole genome shotgun (WGS) entry which is preliminary data.</text>
</comment>
<dbReference type="GO" id="GO:0047355">
    <property type="term" value="F:CDP-glycerol glycerophosphotransferase activity"/>
    <property type="evidence" value="ECO:0007669"/>
    <property type="project" value="InterPro"/>
</dbReference>
<evidence type="ECO:0000256" key="1">
    <source>
        <dbReference type="SAM" id="Phobius"/>
    </source>
</evidence>
<organism evidence="2 3">
    <name type="scientific">Planotetraspora mira</name>
    <dbReference type="NCBI Taxonomy" id="58121"/>
    <lineage>
        <taxon>Bacteria</taxon>
        <taxon>Bacillati</taxon>
        <taxon>Actinomycetota</taxon>
        <taxon>Actinomycetes</taxon>
        <taxon>Streptosporangiales</taxon>
        <taxon>Streptosporangiaceae</taxon>
        <taxon>Planotetraspora</taxon>
    </lineage>
</organism>
<dbReference type="InterPro" id="IPR043148">
    <property type="entry name" value="TagF_C"/>
</dbReference>
<feature type="transmembrane region" description="Helical" evidence="1">
    <location>
        <begin position="175"/>
        <end position="193"/>
    </location>
</feature>